<dbReference type="EMBL" id="SWKV01000059">
    <property type="protein sequence ID" value="KAF3035332.1"/>
    <property type="molecule type" value="Genomic_DNA"/>
</dbReference>
<dbReference type="PANTHER" id="PTHR48419">
    <property type="entry name" value="SULFOTRANSFERASE DOMAIN-CONTAINING PROTEIN"/>
    <property type="match status" value="1"/>
</dbReference>
<comment type="caution">
    <text evidence="1">The sequence shown here is derived from an EMBL/GenBank/DDBJ whole genome shotgun (WGS) entry which is preliminary data.</text>
</comment>
<dbReference type="SUPFAM" id="SSF52540">
    <property type="entry name" value="P-loop containing nucleoside triphosphate hydrolases"/>
    <property type="match status" value="1"/>
</dbReference>
<reference evidence="1" key="1">
    <citation type="submission" date="2019-04" db="EMBL/GenBank/DDBJ databases">
        <title>Sequencing of skin fungus with MAO and IRED activity.</title>
        <authorList>
            <person name="Marsaioli A.J."/>
            <person name="Bonatto J.M.C."/>
            <person name="Reis Junior O."/>
        </authorList>
    </citation>
    <scope>NUCLEOTIDE SEQUENCE</scope>
    <source>
        <strain evidence="1">28M1</strain>
    </source>
</reference>
<dbReference type="AlphaFoldDB" id="A0A9P4WL23"/>
<dbReference type="OrthoDB" id="3650366at2759"/>
<keyword evidence="2" id="KW-1185">Reference proteome</keyword>
<proteinExistence type="predicted"/>
<accession>A0A9P4WL23</accession>
<organism evidence="1 2">
    <name type="scientific">Didymella heteroderae</name>
    <dbReference type="NCBI Taxonomy" id="1769908"/>
    <lineage>
        <taxon>Eukaryota</taxon>
        <taxon>Fungi</taxon>
        <taxon>Dikarya</taxon>
        <taxon>Ascomycota</taxon>
        <taxon>Pezizomycotina</taxon>
        <taxon>Dothideomycetes</taxon>
        <taxon>Pleosporomycetidae</taxon>
        <taxon>Pleosporales</taxon>
        <taxon>Pleosporineae</taxon>
        <taxon>Didymellaceae</taxon>
        <taxon>Didymella</taxon>
    </lineage>
</organism>
<protein>
    <submittedName>
        <fullName evidence="1">Uncharacterized protein</fullName>
    </submittedName>
</protein>
<dbReference type="InterPro" id="IPR027417">
    <property type="entry name" value="P-loop_NTPase"/>
</dbReference>
<evidence type="ECO:0000313" key="2">
    <source>
        <dbReference type="Proteomes" id="UP000758155"/>
    </source>
</evidence>
<evidence type="ECO:0000313" key="1">
    <source>
        <dbReference type="EMBL" id="KAF3035332.1"/>
    </source>
</evidence>
<name>A0A9P4WL23_9PLEO</name>
<dbReference type="InterPro" id="IPR053226">
    <property type="entry name" value="Pyrrolopyrazine_biosynth_F"/>
</dbReference>
<dbReference type="PANTHER" id="PTHR48419:SF1">
    <property type="entry name" value="SULFOTRANSFERASE DOMAIN-CONTAINING PROTEIN"/>
    <property type="match status" value="1"/>
</dbReference>
<sequence length="350" mass="38804">MSPDVDPSSDEPEARPQHNILVSIPRTASNLVTHLLALPTQPSVLAHPRNGYFYLPALSARYKHATFTRPLAAWSASERESLQGALSQSASAWQTWVADADKTGKATYVKEHVNWMLAPGIESAVLDARSANAAAARGPAHSRTAEAPRNPTAVPDAFWPRVRTTLLIRHPALTFPSTLRAALANEGLDTVVGRESERVMRWECTYEWHVSLYRFLIALALPDGQEPLIVDASQLQDPGFVRGYAKEVSLDAGLVRTSWNPASPEEQRRLHAVERRMKDTLLASNGVLVSKLSSHGIDIEAEKGRWAVEFGLQLTQRLEVLVDRAMEDYQWLYERRWRGSVDEGGSVASD</sequence>
<dbReference type="Proteomes" id="UP000758155">
    <property type="component" value="Unassembled WGS sequence"/>
</dbReference>
<gene>
    <name evidence="1" type="ORF">E8E12_006028</name>
</gene>